<dbReference type="CDD" id="cd16014">
    <property type="entry name" value="PLC"/>
    <property type="match status" value="1"/>
</dbReference>
<dbReference type="GO" id="GO:0042578">
    <property type="term" value="F:phosphoric ester hydrolase activity"/>
    <property type="evidence" value="ECO:0007669"/>
    <property type="project" value="UniProtKB-ARBA"/>
</dbReference>
<dbReference type="Proteomes" id="UP000250140">
    <property type="component" value="Unassembled WGS sequence"/>
</dbReference>
<dbReference type="Pfam" id="PF04185">
    <property type="entry name" value="Phosphoesterase"/>
    <property type="match status" value="1"/>
</dbReference>
<dbReference type="PANTHER" id="PTHR31956:SF1">
    <property type="entry name" value="NON-SPECIFIC PHOSPHOLIPASE C1"/>
    <property type="match status" value="1"/>
</dbReference>
<dbReference type="Gene3D" id="3.40.720.10">
    <property type="entry name" value="Alkaline Phosphatase, subunit A"/>
    <property type="match status" value="2"/>
</dbReference>
<feature type="chain" id="PRO_5034436809" evidence="2">
    <location>
        <begin position="25"/>
        <end position="622"/>
    </location>
</feature>
<evidence type="ECO:0000313" key="3">
    <source>
        <dbReference type="EMBL" id="OCL10555.1"/>
    </source>
</evidence>
<dbReference type="EMBL" id="KV749221">
    <property type="protein sequence ID" value="OCL10555.1"/>
    <property type="molecule type" value="Genomic_DNA"/>
</dbReference>
<name>A0A8E2F4R5_9PEZI</name>
<dbReference type="AlphaFoldDB" id="A0A8E2F4R5"/>
<protein>
    <submittedName>
        <fullName evidence="3">Phosphoesterase-domain-containing protein</fullName>
    </submittedName>
</protein>
<evidence type="ECO:0000256" key="2">
    <source>
        <dbReference type="SAM" id="SignalP"/>
    </source>
</evidence>
<organism evidence="3 4">
    <name type="scientific">Glonium stellatum</name>
    <dbReference type="NCBI Taxonomy" id="574774"/>
    <lineage>
        <taxon>Eukaryota</taxon>
        <taxon>Fungi</taxon>
        <taxon>Dikarya</taxon>
        <taxon>Ascomycota</taxon>
        <taxon>Pezizomycotina</taxon>
        <taxon>Dothideomycetes</taxon>
        <taxon>Pleosporomycetidae</taxon>
        <taxon>Gloniales</taxon>
        <taxon>Gloniaceae</taxon>
        <taxon>Glonium</taxon>
    </lineage>
</organism>
<dbReference type="PANTHER" id="PTHR31956">
    <property type="entry name" value="NON-SPECIFIC PHOSPHOLIPASE C4-RELATED"/>
    <property type="match status" value="1"/>
</dbReference>
<feature type="signal peptide" evidence="2">
    <location>
        <begin position="1"/>
        <end position="24"/>
    </location>
</feature>
<proteinExistence type="predicted"/>
<dbReference type="OrthoDB" id="5135119at2759"/>
<reference evidence="3 4" key="1">
    <citation type="journal article" date="2016" name="Nat. Commun.">
        <title>Ectomycorrhizal ecology is imprinted in the genome of the dominant symbiotic fungus Cenococcum geophilum.</title>
        <authorList>
            <consortium name="DOE Joint Genome Institute"/>
            <person name="Peter M."/>
            <person name="Kohler A."/>
            <person name="Ohm R.A."/>
            <person name="Kuo A."/>
            <person name="Krutzmann J."/>
            <person name="Morin E."/>
            <person name="Arend M."/>
            <person name="Barry K.W."/>
            <person name="Binder M."/>
            <person name="Choi C."/>
            <person name="Clum A."/>
            <person name="Copeland A."/>
            <person name="Grisel N."/>
            <person name="Haridas S."/>
            <person name="Kipfer T."/>
            <person name="LaButti K."/>
            <person name="Lindquist E."/>
            <person name="Lipzen A."/>
            <person name="Maire R."/>
            <person name="Meier B."/>
            <person name="Mihaltcheva S."/>
            <person name="Molinier V."/>
            <person name="Murat C."/>
            <person name="Poggeler S."/>
            <person name="Quandt C.A."/>
            <person name="Sperisen C."/>
            <person name="Tritt A."/>
            <person name="Tisserant E."/>
            <person name="Crous P.W."/>
            <person name="Henrissat B."/>
            <person name="Nehls U."/>
            <person name="Egli S."/>
            <person name="Spatafora J.W."/>
            <person name="Grigoriev I.V."/>
            <person name="Martin F.M."/>
        </authorList>
    </citation>
    <scope>NUCLEOTIDE SEQUENCE [LARGE SCALE GENOMIC DNA]</scope>
    <source>
        <strain evidence="3 4">CBS 207.34</strain>
    </source>
</reference>
<dbReference type="InterPro" id="IPR007312">
    <property type="entry name" value="Phosphoesterase"/>
</dbReference>
<evidence type="ECO:0000313" key="4">
    <source>
        <dbReference type="Proteomes" id="UP000250140"/>
    </source>
</evidence>
<gene>
    <name evidence="3" type="ORF">AOQ84DRAFT_337241</name>
</gene>
<keyword evidence="2" id="KW-0732">Signal</keyword>
<dbReference type="InterPro" id="IPR017850">
    <property type="entry name" value="Alkaline_phosphatase_core_sf"/>
</dbReference>
<sequence>MLLKHSLFASSVGLLLSLTPHTTAGSIKDINHVVLFMQENRAFDHYFGTMAGIRGFSDPNVQINPGNLPVWYQPVNSSITNATSYLLPWYLNYLGGNWSEATQCMVAGDNGWNDNHAALNGDLNNKWALNNTPWSWGHFTRQELPIHFGIAEGWTIGDMYQESVIASTNPNRVSWASGSINAPGSPQSPNQGGVTIDNNEVPGCEGDHLNCYPLSWKTTPEFYQEAGVTWQVYQNIDNFDDNPLAWFSQYQTAQPSTPLATRGVSFLKSLDTFYAEATAGTLPQVSYIIGPAELSEHPPYQPKDGAWLQQQVVDAVTKGKSYKDTVLIISYDETGGFGDHVTPYHSPQGTTGEWMQDPYGKFGQVYTGPGFRLPFYIVSPWTRGGNVFTEHADHISQIKFVEQWLGAKGYNVTTDQIPPWRRSHMSDLVKAFDFSAPDYSLPDIPVAEPPSQILGNYNGYAECEATYPTQRPPPPYGNQTPANSLVSEEGFKAVRGQLTEGRYLVFEAFGFAVTNNGGMVGASKASPRHDSKAQRWVIRQIEAGGNTFTVSSAVDGKFIGADLKLVSESEDAQVLKFTDMGNGKGYKVKTPDGKYFGFGIDEKIEGYQRRIGFSIFSVTYND</sequence>
<evidence type="ECO:0000256" key="1">
    <source>
        <dbReference type="ARBA" id="ARBA00022801"/>
    </source>
</evidence>
<accession>A0A8E2F4R5</accession>
<keyword evidence="4" id="KW-1185">Reference proteome</keyword>
<keyword evidence="1" id="KW-0378">Hydrolase</keyword>